<keyword evidence="2" id="KW-1185">Reference proteome</keyword>
<dbReference type="Proteomes" id="UP000002774">
    <property type="component" value="Chromosome"/>
</dbReference>
<gene>
    <name evidence="1" type="ORF">Mucpa_0948</name>
</gene>
<dbReference type="RefSeq" id="WP_008504766.1">
    <property type="nucleotide sequence ID" value="NZ_CM001403.1"/>
</dbReference>
<dbReference type="EMBL" id="CM001403">
    <property type="protein sequence ID" value="EHQ25124.1"/>
    <property type="molecule type" value="Genomic_DNA"/>
</dbReference>
<organism evidence="1 2">
    <name type="scientific">Mucilaginibacter paludis DSM 18603</name>
    <dbReference type="NCBI Taxonomy" id="714943"/>
    <lineage>
        <taxon>Bacteria</taxon>
        <taxon>Pseudomonadati</taxon>
        <taxon>Bacteroidota</taxon>
        <taxon>Sphingobacteriia</taxon>
        <taxon>Sphingobacteriales</taxon>
        <taxon>Sphingobacteriaceae</taxon>
        <taxon>Mucilaginibacter</taxon>
    </lineage>
</organism>
<sequence>MDKVLTEQLESIASTDWGTYYLNRYYFSIQTKWVRSAAGFNPEHRALSKEVQNKLQQENLPAIFHEFFHYIHDVSTILSSAIFQNRIAMLSIFTGYLEKNPASAVSLGTDTNFDLVTKFINCWQSNEALTGSTDLEFPMRKIERIAPGKKEVHFPLAPQGKQNGAIPFPEITYSGYLNGKPAKTMITLGRFYLFEFLAYEMDQILDKRQKKLDKIEDPLRFTEYTVCRMIALEIFPDVKQEIAMAAGLLALEHIDGGNAFISILQRIGNAFYNGIGQEVTLSEIKNEVKQVLIKQRANFFAQQDEYVKAFAGRHQLEIAYTYLADVSKTLYDKRIDDLCFELDWLLKGEYGKILKTAAMCDYLYKFLPDTGSDDPEFDRDFMATILPDQISVAMKALVGFDHYFLSHRGGMSTALVERFPQKNHCCPFYTCCDLQDRKDNPEICENKPWRIYEVQFNRDKKYCWYATGVLEAKGESIRRN</sequence>
<protein>
    <submittedName>
        <fullName evidence="1">Uncharacterized protein</fullName>
    </submittedName>
</protein>
<accession>H1YCV3</accession>
<evidence type="ECO:0000313" key="2">
    <source>
        <dbReference type="Proteomes" id="UP000002774"/>
    </source>
</evidence>
<name>H1YCV3_9SPHI</name>
<reference evidence="1" key="1">
    <citation type="submission" date="2011-09" db="EMBL/GenBank/DDBJ databases">
        <title>The permanent draft genome of Mucilaginibacter paludis DSM 18603.</title>
        <authorList>
            <consortium name="US DOE Joint Genome Institute (JGI-PGF)"/>
            <person name="Lucas S."/>
            <person name="Han J."/>
            <person name="Lapidus A."/>
            <person name="Bruce D."/>
            <person name="Goodwin L."/>
            <person name="Pitluck S."/>
            <person name="Peters L."/>
            <person name="Kyrpides N."/>
            <person name="Mavromatis K."/>
            <person name="Ivanova N."/>
            <person name="Mikhailova N."/>
            <person name="Held B."/>
            <person name="Detter J.C."/>
            <person name="Tapia R."/>
            <person name="Han C."/>
            <person name="Land M."/>
            <person name="Hauser L."/>
            <person name="Markowitz V."/>
            <person name="Cheng J.-F."/>
            <person name="Hugenholtz P."/>
            <person name="Woyke T."/>
            <person name="Wu D."/>
            <person name="Tindall B."/>
            <person name="Brambilla E."/>
            <person name="Klenk H.-P."/>
            <person name="Eisen J.A."/>
        </authorList>
    </citation>
    <scope>NUCLEOTIDE SEQUENCE [LARGE SCALE GENOMIC DNA]</scope>
    <source>
        <strain evidence="1">DSM 18603</strain>
    </source>
</reference>
<dbReference type="HOGENOM" id="CLU_568383_0_0_10"/>
<dbReference type="OrthoDB" id="787987at2"/>
<proteinExistence type="predicted"/>
<dbReference type="AlphaFoldDB" id="H1YCV3"/>
<evidence type="ECO:0000313" key="1">
    <source>
        <dbReference type="EMBL" id="EHQ25124.1"/>
    </source>
</evidence>